<gene>
    <name evidence="6" type="primary">LOC104755878</name>
</gene>
<feature type="region of interest" description="Disordered" evidence="4">
    <location>
        <begin position="84"/>
        <end position="125"/>
    </location>
</feature>
<name>A0ABM0WV79_CAMSA</name>
<feature type="compositionally biased region" description="Polar residues" evidence="4">
    <location>
        <begin position="150"/>
        <end position="159"/>
    </location>
</feature>
<feature type="compositionally biased region" description="Basic residues" evidence="4">
    <location>
        <begin position="599"/>
        <end position="608"/>
    </location>
</feature>
<evidence type="ECO:0000256" key="2">
    <source>
        <dbReference type="ARBA" id="ARBA00010291"/>
    </source>
</evidence>
<keyword evidence="3" id="KW-0539">Nucleus</keyword>
<evidence type="ECO:0000313" key="6">
    <source>
        <dbReference type="RefSeq" id="XP_010476653.1"/>
    </source>
</evidence>
<feature type="compositionally biased region" description="Basic and acidic residues" evidence="4">
    <location>
        <begin position="514"/>
        <end position="527"/>
    </location>
</feature>
<dbReference type="Proteomes" id="UP000694864">
    <property type="component" value="Chromosome 17"/>
</dbReference>
<feature type="compositionally biased region" description="Basic residues" evidence="4">
    <location>
        <begin position="163"/>
        <end position="176"/>
    </location>
</feature>
<proteinExistence type="inferred from homology"/>
<reference evidence="6" key="2">
    <citation type="submission" date="2025-08" db="UniProtKB">
        <authorList>
            <consortium name="RefSeq"/>
        </authorList>
    </citation>
    <scope>IDENTIFICATION</scope>
    <source>
        <tissue evidence="6">Leaf</tissue>
    </source>
</reference>
<evidence type="ECO:0000256" key="1">
    <source>
        <dbReference type="ARBA" id="ARBA00004123"/>
    </source>
</evidence>
<feature type="region of interest" description="Disordered" evidence="4">
    <location>
        <begin position="331"/>
        <end position="375"/>
    </location>
</feature>
<feature type="compositionally biased region" description="Polar residues" evidence="4">
    <location>
        <begin position="541"/>
        <end position="559"/>
    </location>
</feature>
<evidence type="ECO:0000256" key="4">
    <source>
        <dbReference type="SAM" id="MobiDB-lite"/>
    </source>
</evidence>
<sequence length="754" mass="83895">MADTSRRSSSLEDDPLHAYSGLSLFPRTLKSLSNPLPPPPLHQSEDPQQTHTLLESMPFEIQNEHQEQAKAILEDINVDAKLLNPIPNKRERRPGLDPRQRKSFSLDLPTSQPPPALPSFGGSKIPRPEEYFAEYDKYELANREWHKQTGTSVIDTQQNPPARRPRRPGLQGRKRPSFMLTSEDGYIADDVNLEGSEKEIPVPSEKSLKRTTAAQVMTDAVNLEASEKEIPIPSEQSLKRTTAAQVMTADREVDDSTVDTDKDLSKILHELLACSRDELEGGGAIKILEDRLNVKPFVVEDISEVPDVRKMDLKASGRNPSNRKSVLSNIQNMLKGTPRDAVRKNSYSSSPLMKEHISSPNPPNKQFSFPDIHNLLPGDHLSNEVDIQPSAKDLNIGSSSSLANDADKDITNTSPSNVGTVDAAKPFNSSVEKNSGEHDSGTRSGIHRFHSSRDGNAENCVEDSITNKISATLEVNLDMQTLEKEGDLPMSESGANSDSGRRENDADISEETEQLERLAEYGSREVTRPLIVEEDSILHRQGSSSKSPNRAPEQFNTMDGSFEHAEPIQGQQEEENDNRDTACGLQVENPQQEVDNSSRKQRNKRKKRGSSDSNMKKRSKTVHGETGGDKQMATLPHESGAKKQTKKQSNEREEKKQKKTLTREAAIFSRRKSLAGAGTKMEGGIRRSTRIKSRPLEFWRGERFLYGRIHESLTTVIGIKYGSPGDGKSDKRASKVKSYVSDDYKDLVDFAALH</sequence>
<comment type="similarity">
    <text evidence="2">Belongs to the CENP-C/MIF2 family.</text>
</comment>
<keyword evidence="5" id="KW-1185">Reference proteome</keyword>
<feature type="region of interest" description="Disordered" evidence="4">
    <location>
        <begin position="482"/>
        <end position="661"/>
    </location>
</feature>
<reference evidence="5" key="1">
    <citation type="journal article" date="2014" name="Nat. Commun.">
        <title>The emerging biofuel crop Camelina sativa retains a highly undifferentiated hexaploid genome structure.</title>
        <authorList>
            <person name="Kagale S."/>
            <person name="Koh C."/>
            <person name="Nixon J."/>
            <person name="Bollina V."/>
            <person name="Clarke W.E."/>
            <person name="Tuteja R."/>
            <person name="Spillane C."/>
            <person name="Robinson S.J."/>
            <person name="Links M.G."/>
            <person name="Clarke C."/>
            <person name="Higgins E.E."/>
            <person name="Huebert T."/>
            <person name="Sharpe A.G."/>
            <person name="Parkin I.A."/>
        </authorList>
    </citation>
    <scope>NUCLEOTIDE SEQUENCE [LARGE SCALE GENOMIC DNA]</scope>
    <source>
        <strain evidence="5">cv. DH55</strain>
    </source>
</reference>
<feature type="region of interest" description="Disordered" evidence="4">
    <location>
        <begin position="28"/>
        <end position="51"/>
    </location>
</feature>
<comment type="subcellular location">
    <subcellularLocation>
        <location evidence="1">Nucleus</location>
    </subcellularLocation>
</comment>
<protein>
    <submittedName>
        <fullName evidence="6">Uncharacterized protein LOC104755878 isoform X1</fullName>
    </submittedName>
</protein>
<feature type="region of interest" description="Disordered" evidence="4">
    <location>
        <begin position="150"/>
        <end position="176"/>
    </location>
</feature>
<feature type="region of interest" description="Disordered" evidence="4">
    <location>
        <begin position="391"/>
        <end position="458"/>
    </location>
</feature>
<dbReference type="PANTHER" id="PTHR16684">
    <property type="entry name" value="CENTROMERE PROTEIN C"/>
    <property type="match status" value="1"/>
</dbReference>
<dbReference type="GeneID" id="104755878"/>
<dbReference type="PANTHER" id="PTHR16684:SF11">
    <property type="entry name" value="CENTROMERE PROTEIN C"/>
    <property type="match status" value="1"/>
</dbReference>
<accession>A0ABM0WV79</accession>
<dbReference type="InterPro" id="IPR028386">
    <property type="entry name" value="CENP-C/Mif2/cnp3"/>
</dbReference>
<organism evidence="5 6">
    <name type="scientific">Camelina sativa</name>
    <name type="common">False flax</name>
    <name type="synonym">Myagrum sativum</name>
    <dbReference type="NCBI Taxonomy" id="90675"/>
    <lineage>
        <taxon>Eukaryota</taxon>
        <taxon>Viridiplantae</taxon>
        <taxon>Streptophyta</taxon>
        <taxon>Embryophyta</taxon>
        <taxon>Tracheophyta</taxon>
        <taxon>Spermatophyta</taxon>
        <taxon>Magnoliopsida</taxon>
        <taxon>eudicotyledons</taxon>
        <taxon>Gunneridae</taxon>
        <taxon>Pentapetalae</taxon>
        <taxon>rosids</taxon>
        <taxon>malvids</taxon>
        <taxon>Brassicales</taxon>
        <taxon>Brassicaceae</taxon>
        <taxon>Camelineae</taxon>
        <taxon>Camelina</taxon>
    </lineage>
</organism>
<evidence type="ECO:0000256" key="3">
    <source>
        <dbReference type="ARBA" id="ARBA00023242"/>
    </source>
</evidence>
<dbReference type="RefSeq" id="XP_010476653.1">
    <property type="nucleotide sequence ID" value="XM_010478351.2"/>
</dbReference>
<evidence type="ECO:0000313" key="5">
    <source>
        <dbReference type="Proteomes" id="UP000694864"/>
    </source>
</evidence>